<evidence type="ECO:0000313" key="3">
    <source>
        <dbReference type="Proteomes" id="UP001165121"/>
    </source>
</evidence>
<gene>
    <name evidence="2" type="ORF">Pfra01_000010400</name>
</gene>
<protein>
    <submittedName>
        <fullName evidence="2">Unnamed protein product</fullName>
    </submittedName>
</protein>
<evidence type="ECO:0000256" key="1">
    <source>
        <dbReference type="SAM" id="MobiDB-lite"/>
    </source>
</evidence>
<dbReference type="EMBL" id="BSXT01000005">
    <property type="protein sequence ID" value="GMF14564.1"/>
    <property type="molecule type" value="Genomic_DNA"/>
</dbReference>
<name>A0A9W6TLG3_9STRA</name>
<reference evidence="2" key="1">
    <citation type="submission" date="2023-04" db="EMBL/GenBank/DDBJ databases">
        <title>Phytophthora fragariaefolia NBRC 109709.</title>
        <authorList>
            <person name="Ichikawa N."/>
            <person name="Sato H."/>
            <person name="Tonouchi N."/>
        </authorList>
    </citation>
    <scope>NUCLEOTIDE SEQUENCE</scope>
    <source>
        <strain evidence="2">NBRC 109709</strain>
    </source>
</reference>
<feature type="region of interest" description="Disordered" evidence="1">
    <location>
        <begin position="26"/>
        <end position="64"/>
    </location>
</feature>
<accession>A0A9W6TLG3</accession>
<proteinExistence type="predicted"/>
<comment type="caution">
    <text evidence="2">The sequence shown here is derived from an EMBL/GenBank/DDBJ whole genome shotgun (WGS) entry which is preliminary data.</text>
</comment>
<dbReference type="AlphaFoldDB" id="A0A9W6TLG3"/>
<keyword evidence="3" id="KW-1185">Reference proteome</keyword>
<dbReference type="Proteomes" id="UP001165121">
    <property type="component" value="Unassembled WGS sequence"/>
</dbReference>
<sequence>MIQEGNRNDPGALKLDALVDAAERSTGGIEVGGSVAPEPNGPVGRHDRMHGRPARPGVVSPGADLSQLGASLLDLTANEQAEQDPDSTSQRAG</sequence>
<organism evidence="2 3">
    <name type="scientific">Phytophthora fragariaefolia</name>
    <dbReference type="NCBI Taxonomy" id="1490495"/>
    <lineage>
        <taxon>Eukaryota</taxon>
        <taxon>Sar</taxon>
        <taxon>Stramenopiles</taxon>
        <taxon>Oomycota</taxon>
        <taxon>Peronosporomycetes</taxon>
        <taxon>Peronosporales</taxon>
        <taxon>Peronosporaceae</taxon>
        <taxon>Phytophthora</taxon>
    </lineage>
</organism>
<feature type="region of interest" description="Disordered" evidence="1">
    <location>
        <begin position="74"/>
        <end position="93"/>
    </location>
</feature>
<evidence type="ECO:0000313" key="2">
    <source>
        <dbReference type="EMBL" id="GMF14564.1"/>
    </source>
</evidence>